<feature type="chain" id="PRO_5021292912" evidence="1">
    <location>
        <begin position="32"/>
        <end position="607"/>
    </location>
</feature>
<dbReference type="InterPro" id="IPR036439">
    <property type="entry name" value="Dockerin_dom_sf"/>
</dbReference>
<evidence type="ECO:0000313" key="4">
    <source>
        <dbReference type="Proteomes" id="UP000319525"/>
    </source>
</evidence>
<sequence length="607" mass="61932">MTPLARRVLAVSASLGVVVAGAVVAPAAALAAPAPSPAAAPFLAPYYTELDVTGDAQVTTADLEALAPYLATTSSDAGWADAARFDLDDDGAVTASDLALLSERIIYDDGPFQIVEADAVAMQAAMNAGVITSVSLTQQYLDRIAAYDKVVRPAGVRPLNSIISTSEVALKAAAAADAIRAEKGMTGMLLGIPVALKDNYNTADMPTTAGCGCWAGNQTSTDATMVKGLRADGAVIVAKASMDEFAINLSSQWSAFQPNGTALTVSSPYDTAQTSGGSSGGTGAAIAANLAGIGFGTDTGGSIRIPSTYNQLVGVRPTVGLASRDGIVPLALSQDTGGPIARSVQDAAIALDAVVGEDAGDPVTARQAGKVPETYTSYLDSGSLKGKRIGYLTTMLGSNPITQRLFADAKAAMEARGATVVALTPPDGFSAIVGEGSGSGPEFNHDLQNYINAYLNPSVSARSLLAISQSPNIVPGRANNPYGQRAAITESAYQAWAGPQGSHTLQLAKGKQIMTAFMDDQKLDAVVYPTGNPYGTIGTNMRLSPNTGLPAVTVPMGQGLSTEASTGGVNLEFLGRDFAEGPLLGLAYDFEQATHARTTPAAYGPLG</sequence>
<feature type="signal peptide" evidence="1">
    <location>
        <begin position="1"/>
        <end position="31"/>
    </location>
</feature>
<dbReference type="InterPro" id="IPR020556">
    <property type="entry name" value="Amidase_CS"/>
</dbReference>
<dbReference type="RefSeq" id="WP_141378085.1">
    <property type="nucleotide sequence ID" value="NZ_BJML01000010.1"/>
</dbReference>
<dbReference type="InterPro" id="IPR002105">
    <property type="entry name" value="Dockerin_1_rpt"/>
</dbReference>
<feature type="domain" description="Dockerin" evidence="2">
    <location>
        <begin position="45"/>
        <end position="112"/>
    </location>
</feature>
<gene>
    <name evidence="3" type="primary">gatAX</name>
    <name evidence="3" type="ORF">MTE01_27700</name>
</gene>
<dbReference type="SUPFAM" id="SSF63446">
    <property type="entry name" value="Type I dockerin domain"/>
    <property type="match status" value="1"/>
</dbReference>
<dbReference type="Gene3D" id="1.10.1330.10">
    <property type="entry name" value="Dockerin domain"/>
    <property type="match status" value="1"/>
</dbReference>
<dbReference type="SUPFAM" id="SSF75304">
    <property type="entry name" value="Amidase signature (AS) enzymes"/>
    <property type="match status" value="1"/>
</dbReference>
<proteinExistence type="predicted"/>
<dbReference type="GeneID" id="57145455"/>
<dbReference type="Gene3D" id="3.90.1300.10">
    <property type="entry name" value="Amidase signature (AS) domain"/>
    <property type="match status" value="1"/>
</dbReference>
<dbReference type="GO" id="GO:0000272">
    <property type="term" value="P:polysaccharide catabolic process"/>
    <property type="evidence" value="ECO:0007669"/>
    <property type="project" value="InterPro"/>
</dbReference>
<accession>A0A4Y3QNJ7</accession>
<reference evidence="3 4" key="1">
    <citation type="submission" date="2019-06" db="EMBL/GenBank/DDBJ databases">
        <title>Whole genome shotgun sequence of Microbacterium testaceum NBRC 12675.</title>
        <authorList>
            <person name="Hosoyama A."/>
            <person name="Uohara A."/>
            <person name="Ohji S."/>
            <person name="Ichikawa N."/>
        </authorList>
    </citation>
    <scope>NUCLEOTIDE SEQUENCE [LARGE SCALE GENOMIC DNA]</scope>
    <source>
        <strain evidence="3 4">NBRC 12675</strain>
    </source>
</reference>
<dbReference type="Pfam" id="PF00404">
    <property type="entry name" value="Dockerin_1"/>
    <property type="match status" value="1"/>
</dbReference>
<evidence type="ECO:0000256" key="1">
    <source>
        <dbReference type="SAM" id="SignalP"/>
    </source>
</evidence>
<dbReference type="GO" id="GO:0004553">
    <property type="term" value="F:hydrolase activity, hydrolyzing O-glycosyl compounds"/>
    <property type="evidence" value="ECO:0007669"/>
    <property type="project" value="InterPro"/>
</dbReference>
<dbReference type="InterPro" id="IPR018247">
    <property type="entry name" value="EF_Hand_1_Ca_BS"/>
</dbReference>
<dbReference type="Proteomes" id="UP000319525">
    <property type="component" value="Unassembled WGS sequence"/>
</dbReference>
<dbReference type="PANTHER" id="PTHR42678:SF34">
    <property type="entry name" value="OS04G0183300 PROTEIN"/>
    <property type="match status" value="1"/>
</dbReference>
<dbReference type="PANTHER" id="PTHR42678">
    <property type="entry name" value="AMIDASE"/>
    <property type="match status" value="1"/>
</dbReference>
<keyword evidence="1" id="KW-0732">Signal</keyword>
<dbReference type="PROSITE" id="PS00571">
    <property type="entry name" value="AMIDASES"/>
    <property type="match status" value="1"/>
</dbReference>
<evidence type="ECO:0000259" key="2">
    <source>
        <dbReference type="PROSITE" id="PS51766"/>
    </source>
</evidence>
<dbReference type="PROSITE" id="PS00018">
    <property type="entry name" value="EF_HAND_1"/>
    <property type="match status" value="1"/>
</dbReference>
<dbReference type="Pfam" id="PF01425">
    <property type="entry name" value="Amidase"/>
    <property type="match status" value="1"/>
</dbReference>
<protein>
    <submittedName>
        <fullName evidence="3">Amidase</fullName>
    </submittedName>
</protein>
<dbReference type="PROSITE" id="PS51766">
    <property type="entry name" value="DOCKERIN"/>
    <property type="match status" value="1"/>
</dbReference>
<dbReference type="InterPro" id="IPR036928">
    <property type="entry name" value="AS_sf"/>
</dbReference>
<dbReference type="OrthoDB" id="182039at2"/>
<dbReference type="EMBL" id="BJML01000010">
    <property type="protein sequence ID" value="GEB46825.1"/>
    <property type="molecule type" value="Genomic_DNA"/>
</dbReference>
<dbReference type="InterPro" id="IPR016134">
    <property type="entry name" value="Dockerin_dom"/>
</dbReference>
<organism evidence="3 4">
    <name type="scientific">Microbacterium testaceum</name>
    <name type="common">Aureobacterium testaceum</name>
    <name type="synonym">Brevibacterium testaceum</name>
    <dbReference type="NCBI Taxonomy" id="2033"/>
    <lineage>
        <taxon>Bacteria</taxon>
        <taxon>Bacillati</taxon>
        <taxon>Actinomycetota</taxon>
        <taxon>Actinomycetes</taxon>
        <taxon>Micrococcales</taxon>
        <taxon>Microbacteriaceae</taxon>
        <taxon>Microbacterium</taxon>
    </lineage>
</organism>
<comment type="caution">
    <text evidence="3">The sequence shown here is derived from an EMBL/GenBank/DDBJ whole genome shotgun (WGS) entry which is preliminary data.</text>
</comment>
<dbReference type="AlphaFoldDB" id="A0A4Y3QNJ7"/>
<dbReference type="InterPro" id="IPR023631">
    <property type="entry name" value="Amidase_dom"/>
</dbReference>
<evidence type="ECO:0000313" key="3">
    <source>
        <dbReference type="EMBL" id="GEB46825.1"/>
    </source>
</evidence>
<name>A0A4Y3QNJ7_MICTE</name>